<feature type="domain" description="HTH tetR-type" evidence="5">
    <location>
        <begin position="13"/>
        <end position="73"/>
    </location>
</feature>
<dbReference type="RefSeq" id="WP_160560394.1">
    <property type="nucleotide sequence ID" value="NZ_QZDT01000017.1"/>
</dbReference>
<evidence type="ECO:0000259" key="5">
    <source>
        <dbReference type="PROSITE" id="PS50977"/>
    </source>
</evidence>
<dbReference type="OrthoDB" id="9812484at2"/>
<dbReference type="PANTHER" id="PTHR47506">
    <property type="entry name" value="TRANSCRIPTIONAL REGULATORY PROTEIN"/>
    <property type="match status" value="1"/>
</dbReference>
<dbReference type="InterPro" id="IPR009057">
    <property type="entry name" value="Homeodomain-like_sf"/>
</dbReference>
<organism evidence="6 7">
    <name type="scientific">Parablautia muri</name>
    <dbReference type="NCBI Taxonomy" id="2320879"/>
    <lineage>
        <taxon>Bacteria</taxon>
        <taxon>Bacillati</taxon>
        <taxon>Bacillota</taxon>
        <taxon>Clostridia</taxon>
        <taxon>Lachnospirales</taxon>
        <taxon>Lachnospiraceae</taxon>
        <taxon>Parablautia</taxon>
    </lineage>
</organism>
<evidence type="ECO:0000313" key="6">
    <source>
        <dbReference type="EMBL" id="NBJ93269.1"/>
    </source>
</evidence>
<dbReference type="InterPro" id="IPR001647">
    <property type="entry name" value="HTH_TetR"/>
</dbReference>
<evidence type="ECO:0000256" key="1">
    <source>
        <dbReference type="ARBA" id="ARBA00023015"/>
    </source>
</evidence>
<dbReference type="AlphaFoldDB" id="A0A9X5BGG7"/>
<accession>A0A9X5BGG7</accession>
<keyword evidence="1" id="KW-0805">Transcription regulation</keyword>
<keyword evidence="7" id="KW-1185">Reference proteome</keyword>
<reference evidence="6" key="1">
    <citation type="submission" date="2018-09" db="EMBL/GenBank/DDBJ databases">
        <title>Murine metabolic-syndrome-specific gut microbial biobank.</title>
        <authorList>
            <person name="Liu C."/>
        </authorList>
    </citation>
    <scope>NUCLEOTIDE SEQUENCE</scope>
    <source>
        <strain evidence="6">D42-62</strain>
    </source>
</reference>
<dbReference type="GO" id="GO:0003677">
    <property type="term" value="F:DNA binding"/>
    <property type="evidence" value="ECO:0007669"/>
    <property type="project" value="UniProtKB-UniRule"/>
</dbReference>
<protein>
    <submittedName>
        <fullName evidence="6">TetR/AcrR family transcriptional regulator</fullName>
    </submittedName>
</protein>
<dbReference type="SUPFAM" id="SSF46689">
    <property type="entry name" value="Homeodomain-like"/>
    <property type="match status" value="1"/>
</dbReference>
<feature type="DNA-binding region" description="H-T-H motif" evidence="4">
    <location>
        <begin position="36"/>
        <end position="55"/>
    </location>
</feature>
<name>A0A9X5BGG7_9FIRM</name>
<dbReference type="Pfam" id="PF00440">
    <property type="entry name" value="TetR_N"/>
    <property type="match status" value="1"/>
</dbReference>
<dbReference type="EMBL" id="QZDT01000017">
    <property type="protein sequence ID" value="NBJ93269.1"/>
    <property type="molecule type" value="Genomic_DNA"/>
</dbReference>
<proteinExistence type="predicted"/>
<dbReference type="PROSITE" id="PS50977">
    <property type="entry name" value="HTH_TETR_2"/>
    <property type="match status" value="1"/>
</dbReference>
<comment type="caution">
    <text evidence="6">The sequence shown here is derived from an EMBL/GenBank/DDBJ whole genome shotgun (WGS) entry which is preliminary data.</text>
</comment>
<dbReference type="Proteomes" id="UP001154420">
    <property type="component" value="Unassembled WGS sequence"/>
</dbReference>
<evidence type="ECO:0000256" key="3">
    <source>
        <dbReference type="ARBA" id="ARBA00023163"/>
    </source>
</evidence>
<sequence length="196" mass="22443">MPSKPVFSEADKKVIQRRLRELCEECWIAHGYKKTSIKYLCDKADISIGTFYTLYPTKEDLFSETIEHIQKRLKEKVLDTNRRVGTKEGFAQSIKELLREYDSKPFLYNVNTPDFQSFVTKLPKETLEKIKFDSFEAFEQAAQAANLTLKMEPSQAYGILSALLTTTNAKETLAATCDYFAVFDCMADILVNSIFA</sequence>
<keyword evidence="3" id="KW-0804">Transcription</keyword>
<evidence type="ECO:0000313" key="7">
    <source>
        <dbReference type="Proteomes" id="UP001154420"/>
    </source>
</evidence>
<evidence type="ECO:0000256" key="2">
    <source>
        <dbReference type="ARBA" id="ARBA00023125"/>
    </source>
</evidence>
<keyword evidence="2 4" id="KW-0238">DNA-binding</keyword>
<evidence type="ECO:0000256" key="4">
    <source>
        <dbReference type="PROSITE-ProRule" id="PRU00335"/>
    </source>
</evidence>
<dbReference type="Gene3D" id="1.10.357.10">
    <property type="entry name" value="Tetracycline Repressor, domain 2"/>
    <property type="match status" value="1"/>
</dbReference>
<dbReference type="PANTHER" id="PTHR47506:SF3">
    <property type="entry name" value="HTH-TYPE TRANSCRIPTIONAL REGULATOR LMRA"/>
    <property type="match status" value="1"/>
</dbReference>
<gene>
    <name evidence="6" type="ORF">D5281_11860</name>
</gene>